<feature type="signal peptide" evidence="1">
    <location>
        <begin position="1"/>
        <end position="19"/>
    </location>
</feature>
<name>A0A9J7K623_BRAFL</name>
<accession>A0A9J7K623</accession>
<dbReference type="GeneID" id="118403614"/>
<evidence type="ECO:0000313" key="3">
    <source>
        <dbReference type="RefSeq" id="XP_035658281.1"/>
    </source>
</evidence>
<dbReference type="RefSeq" id="XP_035658281.1">
    <property type="nucleotide sequence ID" value="XM_035802388.1"/>
</dbReference>
<evidence type="ECO:0000313" key="2">
    <source>
        <dbReference type="Proteomes" id="UP000001554"/>
    </source>
</evidence>
<gene>
    <name evidence="3" type="primary">LOC118403614</name>
</gene>
<dbReference type="KEGG" id="bfo:118403614"/>
<feature type="chain" id="PRO_5039904496" evidence="1">
    <location>
        <begin position="20"/>
        <end position="138"/>
    </location>
</feature>
<dbReference type="AlphaFoldDB" id="A0A9J7K623"/>
<reference evidence="3" key="2">
    <citation type="submission" date="2025-08" db="UniProtKB">
        <authorList>
            <consortium name="RefSeq"/>
        </authorList>
    </citation>
    <scope>IDENTIFICATION</scope>
    <source>
        <strain evidence="3">S238N-H82</strain>
        <tissue evidence="3">Testes</tissue>
    </source>
</reference>
<dbReference type="OrthoDB" id="9994156at2759"/>
<sequence length="138" mass="15562">MDARIVALVVAVLVTEACGLHQLHDRGTDVYLPNPQSRRVYRLGGTSWFATIKAGATPHKWYETIMRLDSPHFGKRRSVTDYSLNVPDDKVVGGIDDRREGPERVPIILSDSDVGRDRQRSGERIFQVNRGGQKCVCW</sequence>
<protein>
    <submittedName>
        <fullName evidence="3">Uncharacterized protein LOC118403614</fullName>
    </submittedName>
</protein>
<evidence type="ECO:0000256" key="1">
    <source>
        <dbReference type="SAM" id="SignalP"/>
    </source>
</evidence>
<keyword evidence="1" id="KW-0732">Signal</keyword>
<organism evidence="2 3">
    <name type="scientific">Branchiostoma floridae</name>
    <name type="common">Florida lancelet</name>
    <name type="synonym">Amphioxus</name>
    <dbReference type="NCBI Taxonomy" id="7739"/>
    <lineage>
        <taxon>Eukaryota</taxon>
        <taxon>Metazoa</taxon>
        <taxon>Chordata</taxon>
        <taxon>Cephalochordata</taxon>
        <taxon>Leptocardii</taxon>
        <taxon>Amphioxiformes</taxon>
        <taxon>Branchiostomatidae</taxon>
        <taxon>Branchiostoma</taxon>
    </lineage>
</organism>
<dbReference type="OMA" id="KWYETIM"/>
<dbReference type="Proteomes" id="UP000001554">
    <property type="component" value="Chromosome 16"/>
</dbReference>
<proteinExistence type="predicted"/>
<reference evidence="2" key="1">
    <citation type="journal article" date="2020" name="Nat. Ecol. Evol.">
        <title>Deeply conserved synteny resolves early events in vertebrate evolution.</title>
        <authorList>
            <person name="Simakov O."/>
            <person name="Marletaz F."/>
            <person name="Yue J.X."/>
            <person name="O'Connell B."/>
            <person name="Jenkins J."/>
            <person name="Brandt A."/>
            <person name="Calef R."/>
            <person name="Tung C.H."/>
            <person name="Huang T.K."/>
            <person name="Schmutz J."/>
            <person name="Satoh N."/>
            <person name="Yu J.K."/>
            <person name="Putnam N.H."/>
            <person name="Green R.E."/>
            <person name="Rokhsar D.S."/>
        </authorList>
    </citation>
    <scope>NUCLEOTIDE SEQUENCE [LARGE SCALE GENOMIC DNA]</scope>
    <source>
        <strain evidence="2">S238N-H82</strain>
    </source>
</reference>
<keyword evidence="2" id="KW-1185">Reference proteome</keyword>